<organism evidence="15 16">
    <name type="scientific">Malassezia psittaci</name>
    <dbReference type="NCBI Taxonomy" id="1821823"/>
    <lineage>
        <taxon>Eukaryota</taxon>
        <taxon>Fungi</taxon>
        <taxon>Dikarya</taxon>
        <taxon>Basidiomycota</taxon>
        <taxon>Ustilaginomycotina</taxon>
        <taxon>Malasseziomycetes</taxon>
        <taxon>Malasseziales</taxon>
        <taxon>Malasseziaceae</taxon>
        <taxon>Malassezia</taxon>
    </lineage>
</organism>
<keyword evidence="5 13" id="KW-0337">GPI-anchor biosynthesis</keyword>
<dbReference type="EC" id="2.4.1.-" evidence="13"/>
<evidence type="ECO:0000256" key="9">
    <source>
        <dbReference type="ARBA" id="ARBA00022824"/>
    </source>
</evidence>
<proteinExistence type="inferred from homology"/>
<keyword evidence="16" id="KW-1185">Reference proteome</keyword>
<comment type="function">
    <text evidence="12 13">Mannosyltransferase involved in glycosylphosphatidylinositol-anchor biosynthesis. Transfers the first alpha-1,4-mannose to GlcN-acyl-PI during GPI precursor assembly. Required for cell wall integrity.</text>
</comment>
<dbReference type="Pfam" id="PF05007">
    <property type="entry name" value="Mannosyl_trans"/>
    <property type="match status" value="1"/>
</dbReference>
<reference evidence="15" key="1">
    <citation type="submission" date="2023-02" db="EMBL/GenBank/DDBJ databases">
        <title>Mating type loci evolution in Malassezia.</title>
        <authorList>
            <person name="Coelho M.A."/>
        </authorList>
    </citation>
    <scope>NUCLEOTIDE SEQUENCE</scope>
    <source>
        <strain evidence="15">CBS 14136</strain>
    </source>
</reference>
<keyword evidence="9 13" id="KW-0256">Endoplasmic reticulum</keyword>
<keyword evidence="7 13" id="KW-0808">Transferase</keyword>
<dbReference type="GO" id="GO:0006506">
    <property type="term" value="P:GPI anchor biosynthetic process"/>
    <property type="evidence" value="ECO:0007669"/>
    <property type="project" value="UniProtKB-KW"/>
</dbReference>
<evidence type="ECO:0000256" key="2">
    <source>
        <dbReference type="ARBA" id="ARBA00004687"/>
    </source>
</evidence>
<feature type="chain" id="PRO_5042024066" description="GPI mannosyltransferase 1" evidence="14">
    <location>
        <begin position="33"/>
        <end position="555"/>
    </location>
</feature>
<keyword evidence="6 13" id="KW-0328">Glycosyltransferase</keyword>
<evidence type="ECO:0000256" key="8">
    <source>
        <dbReference type="ARBA" id="ARBA00022692"/>
    </source>
</evidence>
<protein>
    <recommendedName>
        <fullName evidence="4 13">GPI mannosyltransferase 1</fullName>
        <ecNumber evidence="13">2.4.1.-</ecNumber>
    </recommendedName>
    <alternativeName>
        <fullName evidence="13">GPI mannosyltransferase I</fullName>
    </alternativeName>
</protein>
<gene>
    <name evidence="15" type="primary">GPI14</name>
    <name evidence="15" type="ORF">MPSI1_003772</name>
</gene>
<dbReference type="PANTHER" id="PTHR12886">
    <property type="entry name" value="PIG-M MANNOSYLTRANSFERASE"/>
    <property type="match status" value="1"/>
</dbReference>
<evidence type="ECO:0000256" key="1">
    <source>
        <dbReference type="ARBA" id="ARBA00004477"/>
    </source>
</evidence>
<feature type="transmembrane region" description="Helical" evidence="13">
    <location>
        <begin position="338"/>
        <end position="364"/>
    </location>
</feature>
<comment type="caution">
    <text evidence="13">Lacks conserved residue(s) required for the propagation of feature annotation.</text>
</comment>
<keyword evidence="11 13" id="KW-0472">Membrane</keyword>
<evidence type="ECO:0000313" key="15">
    <source>
        <dbReference type="EMBL" id="WFD45095.1"/>
    </source>
</evidence>
<keyword evidence="8 13" id="KW-0812">Transmembrane</keyword>
<comment type="similarity">
    <text evidence="3 13">Belongs to the PIGM family.</text>
</comment>
<dbReference type="GO" id="GO:0005789">
    <property type="term" value="C:endoplasmic reticulum membrane"/>
    <property type="evidence" value="ECO:0007669"/>
    <property type="project" value="UniProtKB-SubCell"/>
</dbReference>
<feature type="transmembrane region" description="Helical" evidence="13">
    <location>
        <begin position="464"/>
        <end position="480"/>
    </location>
</feature>
<dbReference type="GO" id="GO:0051751">
    <property type="term" value="F:alpha-1,4-mannosyltransferase activity"/>
    <property type="evidence" value="ECO:0007669"/>
    <property type="project" value="InterPro"/>
</dbReference>
<feature type="transmembrane region" description="Helical" evidence="13">
    <location>
        <begin position="517"/>
        <end position="537"/>
    </location>
</feature>
<dbReference type="Proteomes" id="UP001214628">
    <property type="component" value="Chromosome 7"/>
</dbReference>
<evidence type="ECO:0000256" key="12">
    <source>
        <dbReference type="ARBA" id="ARBA00025399"/>
    </source>
</evidence>
<dbReference type="InterPro" id="IPR007704">
    <property type="entry name" value="PIG-M"/>
</dbReference>
<keyword evidence="14" id="KW-0732">Signal</keyword>
<dbReference type="AlphaFoldDB" id="A0AAF0FCX6"/>
<feature type="transmembrane region" description="Helical" evidence="13">
    <location>
        <begin position="176"/>
        <end position="193"/>
    </location>
</feature>
<sequence>MHAKNWRWTYVLIGVLLRVALLLWGDWQDSHTRLPYTDVDYSVYNDGAYYLSSGCRLEDTVDSVLYEAESDLFDEPELAAKANCARGYVPAVARFVLKNDPARSGSQDTASAAFEGHSWLLSLSKQCSRITSPIFRYVATLGDPYARTTYRYTPLLAWLLSPAQLMASGPKYWGKLLFAVADIFCAVLMWLILDTRAMHHPRLAQRQAWATHLPGVLWLLNPFPAQIATRGSADSLVGVTILGCLALLLRATPEMQLVGLHAVPGDLAKKSTERHDPTELRVADERAWYAAAALLALAVHLKLYPVIYGCSILAHLVTYRRHVIRIMCHIDQPSTADVWQLGLEFAAVSGMIYAALNLTVWLLWGQPFIQHALLYHVARQDHRHNFSVYFLSTYLSPAFDVSNTSEWIRIWYTLVQSPIWSFVPQLMTSAYIGFKVGGQDLILSCALQTIAFVAWNKVYTSQYFLWYLLFVPIIATTLHFPSGKQVGFLVATWVVAQAVWLHFAYQLEFEAKNQFVALWLSSLGLLGMHVYIIQSCLEAWTAWRARERVAFEKQA</sequence>
<evidence type="ECO:0000256" key="13">
    <source>
        <dbReference type="RuleBase" id="RU365064"/>
    </source>
</evidence>
<feature type="transmembrane region" description="Helical" evidence="13">
    <location>
        <begin position="287"/>
        <end position="317"/>
    </location>
</feature>
<evidence type="ECO:0000256" key="11">
    <source>
        <dbReference type="ARBA" id="ARBA00023136"/>
    </source>
</evidence>
<accession>A0AAF0FCX6</accession>
<evidence type="ECO:0000256" key="7">
    <source>
        <dbReference type="ARBA" id="ARBA00022679"/>
    </source>
</evidence>
<dbReference type="PANTHER" id="PTHR12886:SF0">
    <property type="entry name" value="GPI MANNOSYLTRANSFERASE 1"/>
    <property type="match status" value="1"/>
</dbReference>
<name>A0AAF0FCX6_9BASI</name>
<evidence type="ECO:0000256" key="6">
    <source>
        <dbReference type="ARBA" id="ARBA00022676"/>
    </source>
</evidence>
<dbReference type="EMBL" id="CP118381">
    <property type="protein sequence ID" value="WFD45095.1"/>
    <property type="molecule type" value="Genomic_DNA"/>
</dbReference>
<comment type="pathway">
    <text evidence="2 13">Glycolipid biosynthesis; glycosylphosphatidylinositol-anchor biosynthesis.</text>
</comment>
<comment type="subcellular location">
    <subcellularLocation>
        <location evidence="1 13">Endoplasmic reticulum membrane</location>
        <topology evidence="1 13">Multi-pass membrane protein</topology>
    </subcellularLocation>
</comment>
<evidence type="ECO:0000256" key="10">
    <source>
        <dbReference type="ARBA" id="ARBA00022989"/>
    </source>
</evidence>
<evidence type="ECO:0000256" key="4">
    <source>
        <dbReference type="ARBA" id="ARBA00013797"/>
    </source>
</evidence>
<evidence type="ECO:0000256" key="3">
    <source>
        <dbReference type="ARBA" id="ARBA00011071"/>
    </source>
</evidence>
<evidence type="ECO:0000256" key="5">
    <source>
        <dbReference type="ARBA" id="ARBA00022502"/>
    </source>
</evidence>
<keyword evidence="10 13" id="KW-1133">Transmembrane helix</keyword>
<evidence type="ECO:0000313" key="16">
    <source>
        <dbReference type="Proteomes" id="UP001214628"/>
    </source>
</evidence>
<dbReference type="GO" id="GO:1990529">
    <property type="term" value="C:glycosylphosphatidylinositol-mannosyltransferase I complex"/>
    <property type="evidence" value="ECO:0007669"/>
    <property type="project" value="TreeGrafter"/>
</dbReference>
<feature type="transmembrane region" description="Helical" evidence="13">
    <location>
        <begin position="487"/>
        <end position="505"/>
    </location>
</feature>
<dbReference type="GO" id="GO:0004376">
    <property type="term" value="F:GPI mannosyltransferase activity"/>
    <property type="evidence" value="ECO:0007669"/>
    <property type="project" value="InterPro"/>
</dbReference>
<evidence type="ECO:0000256" key="14">
    <source>
        <dbReference type="SAM" id="SignalP"/>
    </source>
</evidence>
<feature type="signal peptide" evidence="14">
    <location>
        <begin position="1"/>
        <end position="32"/>
    </location>
</feature>